<evidence type="ECO:0000313" key="3">
    <source>
        <dbReference type="Proteomes" id="UP001310594"/>
    </source>
</evidence>
<reference evidence="2" key="1">
    <citation type="submission" date="2023-08" db="EMBL/GenBank/DDBJ databases">
        <title>Black Yeasts Isolated from many extreme environments.</title>
        <authorList>
            <person name="Coleine C."/>
            <person name="Stajich J.E."/>
            <person name="Selbmann L."/>
        </authorList>
    </citation>
    <scope>NUCLEOTIDE SEQUENCE</scope>
    <source>
        <strain evidence="2">CCFEE 5810</strain>
    </source>
</reference>
<comment type="caution">
    <text evidence="2">The sequence shown here is derived from an EMBL/GenBank/DDBJ whole genome shotgun (WGS) entry which is preliminary data.</text>
</comment>
<feature type="region of interest" description="Disordered" evidence="1">
    <location>
        <begin position="83"/>
        <end position="117"/>
    </location>
</feature>
<dbReference type="EMBL" id="JAVRQU010000007">
    <property type="protein sequence ID" value="KAK5700961.1"/>
    <property type="molecule type" value="Genomic_DNA"/>
</dbReference>
<evidence type="ECO:0000313" key="2">
    <source>
        <dbReference type="EMBL" id="KAK5700961.1"/>
    </source>
</evidence>
<evidence type="ECO:0000256" key="1">
    <source>
        <dbReference type="SAM" id="MobiDB-lite"/>
    </source>
</evidence>
<feature type="region of interest" description="Disordered" evidence="1">
    <location>
        <begin position="171"/>
        <end position="204"/>
    </location>
</feature>
<organism evidence="2 3">
    <name type="scientific">Elasticomyces elasticus</name>
    <dbReference type="NCBI Taxonomy" id="574655"/>
    <lineage>
        <taxon>Eukaryota</taxon>
        <taxon>Fungi</taxon>
        <taxon>Dikarya</taxon>
        <taxon>Ascomycota</taxon>
        <taxon>Pezizomycotina</taxon>
        <taxon>Dothideomycetes</taxon>
        <taxon>Dothideomycetidae</taxon>
        <taxon>Mycosphaerellales</taxon>
        <taxon>Teratosphaeriaceae</taxon>
        <taxon>Elasticomyces</taxon>
    </lineage>
</organism>
<feature type="compositionally biased region" description="Basic and acidic residues" evidence="1">
    <location>
        <begin position="105"/>
        <end position="117"/>
    </location>
</feature>
<dbReference type="Proteomes" id="UP001310594">
    <property type="component" value="Unassembled WGS sequence"/>
</dbReference>
<accession>A0AAN8A233</accession>
<name>A0AAN8A233_9PEZI</name>
<dbReference type="AlphaFoldDB" id="A0AAN8A233"/>
<protein>
    <submittedName>
        <fullName evidence="2">Uncharacterized protein</fullName>
    </submittedName>
</protein>
<proteinExistence type="predicted"/>
<sequence>MSSDLSSHLSSADETLRAPTAFVRSLNRIERTRLDKAKYQAEIEARTTAGESCKAIATALSVGGNKISEKTVARWRVQLGLRQRATRNTKGQPLKQPRINSKPDNGTRRSTQDVTKDRITQLTNDGKTADEIYEILQSEGVVMKKGVSTVWRLQTYWKLIPYDHHRANGTGPYSNWRNQPCRKKPDPRRVNKPPKAKKAAQVPEGGLGVQVQDERSLYYPANCTFGPNKRLMPRPMVAPTLQQGGAAFDEPMPTNSDSEPNAGFYDTMHEFGSSSNNVDYEAPEQPLWQHFTPAQHEQLPEEDSVSERGDPVTAGSDSIMSAELLVDLANSALVAATELKDLILAVQMQRPAPNSMSALPPSVDDIRNARGRVREAASVVKDLAMG</sequence>
<feature type="region of interest" description="Disordered" evidence="1">
    <location>
        <begin position="249"/>
        <end position="280"/>
    </location>
</feature>
<gene>
    <name evidence="2" type="ORF">LTR97_005480</name>
</gene>